<evidence type="ECO:0000313" key="7">
    <source>
        <dbReference type="EMBL" id="ARN84456.1"/>
    </source>
</evidence>
<dbReference type="EMBL" id="CP008743">
    <property type="protein sequence ID" value="ARN84456.1"/>
    <property type="molecule type" value="Genomic_DNA"/>
</dbReference>
<keyword evidence="3 5" id="KW-1133">Transmembrane helix</keyword>
<keyword evidence="8" id="KW-1185">Reference proteome</keyword>
<feature type="transmembrane region" description="Helical" evidence="5">
    <location>
        <begin position="195"/>
        <end position="218"/>
    </location>
</feature>
<name>A0A1W6N3V4_9PROT</name>
<evidence type="ECO:0000256" key="2">
    <source>
        <dbReference type="ARBA" id="ARBA00022692"/>
    </source>
</evidence>
<feature type="transmembrane region" description="Helical" evidence="5">
    <location>
        <begin position="83"/>
        <end position="105"/>
    </location>
</feature>
<accession>A0A1W6N3V4</accession>
<gene>
    <name evidence="7" type="ORF">GQ61_02970</name>
</gene>
<evidence type="ECO:0000256" key="5">
    <source>
        <dbReference type="SAM" id="Phobius"/>
    </source>
</evidence>
<dbReference type="Gene3D" id="1.10.287.70">
    <property type="match status" value="1"/>
</dbReference>
<feature type="domain" description="Ion transport" evidence="6">
    <location>
        <begin position="13"/>
        <end position="226"/>
    </location>
</feature>
<proteinExistence type="predicted"/>
<dbReference type="OrthoDB" id="5297065at2"/>
<dbReference type="Gene3D" id="1.20.120.350">
    <property type="entry name" value="Voltage-gated potassium channels. Chain C"/>
    <property type="match status" value="1"/>
</dbReference>
<feature type="transmembrane region" description="Helical" evidence="5">
    <location>
        <begin position="13"/>
        <end position="31"/>
    </location>
</feature>
<dbReference type="InterPro" id="IPR027359">
    <property type="entry name" value="Volt_channel_dom_sf"/>
</dbReference>
<sequence length="283" mass="32530">MQQALKSFIDNKLIKHVILLIVVINAFLFIVEGSEFLTSKLHITNINFYHKLILYIFGIEMTIKLIAYDKKYFSIPWNLVDCIVVAAALLGVVFNMPFVAIIAIFRTLKLAELSPRLLKIVEAFFLALPHLTAVILLILLIYYIYGVIGFELYRYIDPNHFGTFSGTILTLTQLTLLDNWADVARPLMTGHAYSWVYFISFTFLVAFSAINLIVGVFVDAVQQKSAELHAERVRSRGKLFQTLHDLKIHISDLEAYIEKIETKITMEEKLLRKPTTKLKKRRS</sequence>
<evidence type="ECO:0000259" key="6">
    <source>
        <dbReference type="Pfam" id="PF00520"/>
    </source>
</evidence>
<evidence type="ECO:0000313" key="8">
    <source>
        <dbReference type="Proteomes" id="UP000237351"/>
    </source>
</evidence>
<keyword evidence="2 5" id="KW-0812">Transmembrane</keyword>
<dbReference type="AlphaFoldDB" id="A0A1W6N3V4"/>
<dbReference type="PANTHER" id="PTHR46726">
    <property type="entry name" value="TWO PORE CHANNEL 3"/>
    <property type="match status" value="1"/>
</dbReference>
<dbReference type="Proteomes" id="UP000237351">
    <property type="component" value="Chromosome"/>
</dbReference>
<dbReference type="InterPro" id="IPR005821">
    <property type="entry name" value="Ion_trans_dom"/>
</dbReference>
<dbReference type="Pfam" id="PF00520">
    <property type="entry name" value="Ion_trans"/>
    <property type="match status" value="1"/>
</dbReference>
<evidence type="ECO:0000256" key="4">
    <source>
        <dbReference type="ARBA" id="ARBA00023136"/>
    </source>
</evidence>
<dbReference type="KEGG" id="naf:GQ61_02970"/>
<organism evidence="7 8">
    <name type="scientific">Candidatus Nucleicultrix amoebiphila FS5</name>
    <dbReference type="NCBI Taxonomy" id="1414854"/>
    <lineage>
        <taxon>Bacteria</taxon>
        <taxon>Pseudomonadati</taxon>
        <taxon>Pseudomonadota</taxon>
        <taxon>Alphaproteobacteria</taxon>
        <taxon>Holosporales</taxon>
        <taxon>Candidatus Nucleicultricaceae</taxon>
        <taxon>Candidatus Nucleicultrix</taxon>
    </lineage>
</organism>
<dbReference type="SUPFAM" id="SSF81324">
    <property type="entry name" value="Voltage-gated potassium channels"/>
    <property type="match status" value="1"/>
</dbReference>
<feature type="transmembrane region" description="Helical" evidence="5">
    <location>
        <begin position="117"/>
        <end position="145"/>
    </location>
</feature>
<dbReference type="STRING" id="1414854.GQ61_02970"/>
<keyword evidence="4 5" id="KW-0472">Membrane</keyword>
<dbReference type="PANTHER" id="PTHR46726:SF1">
    <property type="entry name" value="TWO-PORE CALCIUM CHANNEL 3"/>
    <property type="match status" value="1"/>
</dbReference>
<evidence type="ECO:0000256" key="1">
    <source>
        <dbReference type="ARBA" id="ARBA00004141"/>
    </source>
</evidence>
<dbReference type="RefSeq" id="WP_085783852.1">
    <property type="nucleotide sequence ID" value="NZ_CP008743.1"/>
</dbReference>
<protein>
    <recommendedName>
        <fullName evidence="6">Ion transport domain-containing protein</fullName>
    </recommendedName>
</protein>
<dbReference type="GO" id="GO:0016020">
    <property type="term" value="C:membrane"/>
    <property type="evidence" value="ECO:0007669"/>
    <property type="project" value="UniProtKB-SubCell"/>
</dbReference>
<evidence type="ECO:0000256" key="3">
    <source>
        <dbReference type="ARBA" id="ARBA00022989"/>
    </source>
</evidence>
<comment type="subcellular location">
    <subcellularLocation>
        <location evidence="1">Membrane</location>
        <topology evidence="1">Multi-pass membrane protein</topology>
    </subcellularLocation>
</comment>
<reference evidence="7 8" key="1">
    <citation type="submission" date="2014-06" db="EMBL/GenBank/DDBJ databases">
        <title>The genome of the endonuclear symbiont Nucleicultrix amoebiphila.</title>
        <authorList>
            <person name="Schulz F."/>
            <person name="Horn M."/>
        </authorList>
    </citation>
    <scope>NUCLEOTIDE SEQUENCE [LARGE SCALE GENOMIC DNA]</scope>
    <source>
        <strain evidence="7 8">FS5</strain>
    </source>
</reference>
<feature type="transmembrane region" description="Helical" evidence="5">
    <location>
        <begin position="52"/>
        <end position="68"/>
    </location>
</feature>
<dbReference type="GO" id="GO:0005216">
    <property type="term" value="F:monoatomic ion channel activity"/>
    <property type="evidence" value="ECO:0007669"/>
    <property type="project" value="InterPro"/>
</dbReference>